<name>A0ABR2NJZ1_9ROSI</name>
<protein>
    <submittedName>
        <fullName evidence="1">Uncharacterized protein</fullName>
    </submittedName>
</protein>
<evidence type="ECO:0000313" key="1">
    <source>
        <dbReference type="EMBL" id="KAK8976509.1"/>
    </source>
</evidence>
<comment type="caution">
    <text evidence="1">The sequence shown here is derived from an EMBL/GenBank/DDBJ whole genome shotgun (WGS) entry which is preliminary data.</text>
</comment>
<organism evidence="1 2">
    <name type="scientific">Hibiscus sabdariffa</name>
    <name type="common">roselle</name>
    <dbReference type="NCBI Taxonomy" id="183260"/>
    <lineage>
        <taxon>Eukaryota</taxon>
        <taxon>Viridiplantae</taxon>
        <taxon>Streptophyta</taxon>
        <taxon>Embryophyta</taxon>
        <taxon>Tracheophyta</taxon>
        <taxon>Spermatophyta</taxon>
        <taxon>Magnoliopsida</taxon>
        <taxon>eudicotyledons</taxon>
        <taxon>Gunneridae</taxon>
        <taxon>Pentapetalae</taxon>
        <taxon>rosids</taxon>
        <taxon>malvids</taxon>
        <taxon>Malvales</taxon>
        <taxon>Malvaceae</taxon>
        <taxon>Malvoideae</taxon>
        <taxon>Hibiscus</taxon>
    </lineage>
</organism>
<accession>A0ABR2NJZ1</accession>
<dbReference type="EMBL" id="JBBPBN010000129">
    <property type="protein sequence ID" value="KAK8976509.1"/>
    <property type="molecule type" value="Genomic_DNA"/>
</dbReference>
<gene>
    <name evidence="1" type="ORF">V6N11_047359</name>
</gene>
<reference evidence="1 2" key="1">
    <citation type="journal article" date="2024" name="G3 (Bethesda)">
        <title>Genome assembly of Hibiscus sabdariffa L. provides insights into metabolisms of medicinal natural products.</title>
        <authorList>
            <person name="Kim T."/>
        </authorList>
    </citation>
    <scope>NUCLEOTIDE SEQUENCE [LARGE SCALE GENOMIC DNA]</scope>
    <source>
        <strain evidence="1">TK-2024</strain>
        <tissue evidence="1">Old leaves</tissue>
    </source>
</reference>
<keyword evidence="2" id="KW-1185">Reference proteome</keyword>
<proteinExistence type="predicted"/>
<dbReference type="Proteomes" id="UP001396334">
    <property type="component" value="Unassembled WGS sequence"/>
</dbReference>
<evidence type="ECO:0000313" key="2">
    <source>
        <dbReference type="Proteomes" id="UP001396334"/>
    </source>
</evidence>
<sequence>MLLLCQRLCQGLSDVVIRVYLSYFHISSDGMEALKSMFGSLMRSGFLYLRKGSIVITKEFYNICYASDNP</sequence>